<dbReference type="Proteomes" id="UP001054945">
    <property type="component" value="Unassembled WGS sequence"/>
</dbReference>
<evidence type="ECO:0000313" key="2">
    <source>
        <dbReference type="Proteomes" id="UP001054945"/>
    </source>
</evidence>
<gene>
    <name evidence="1" type="ORF">CEXT_487151</name>
</gene>
<name>A0AAV4MH93_CAEEX</name>
<reference evidence="1 2" key="1">
    <citation type="submission" date="2021-06" db="EMBL/GenBank/DDBJ databases">
        <title>Caerostris extrusa draft genome.</title>
        <authorList>
            <person name="Kono N."/>
            <person name="Arakawa K."/>
        </authorList>
    </citation>
    <scope>NUCLEOTIDE SEQUENCE [LARGE SCALE GENOMIC DNA]</scope>
</reference>
<protein>
    <submittedName>
        <fullName evidence="1">Uncharacterized protein</fullName>
    </submittedName>
</protein>
<dbReference type="EMBL" id="BPLR01002201">
    <property type="protein sequence ID" value="GIX71220.1"/>
    <property type="molecule type" value="Genomic_DNA"/>
</dbReference>
<organism evidence="1 2">
    <name type="scientific">Caerostris extrusa</name>
    <name type="common">Bark spider</name>
    <name type="synonym">Caerostris bankana</name>
    <dbReference type="NCBI Taxonomy" id="172846"/>
    <lineage>
        <taxon>Eukaryota</taxon>
        <taxon>Metazoa</taxon>
        <taxon>Ecdysozoa</taxon>
        <taxon>Arthropoda</taxon>
        <taxon>Chelicerata</taxon>
        <taxon>Arachnida</taxon>
        <taxon>Araneae</taxon>
        <taxon>Araneomorphae</taxon>
        <taxon>Entelegynae</taxon>
        <taxon>Araneoidea</taxon>
        <taxon>Araneidae</taxon>
        <taxon>Caerostris</taxon>
    </lineage>
</organism>
<evidence type="ECO:0000313" key="1">
    <source>
        <dbReference type="EMBL" id="GIX71220.1"/>
    </source>
</evidence>
<sequence length="100" mass="11555">MLHPDNQTDLEILVGDFWIFCSLKHRWRVISPQFLLESHIFLTGERCWSTVLAPSMVKLKYVCYIMELWGNIMESCDSKGSVNAIANPERACHIVVLWAT</sequence>
<accession>A0AAV4MH93</accession>
<proteinExistence type="predicted"/>
<comment type="caution">
    <text evidence="1">The sequence shown here is derived from an EMBL/GenBank/DDBJ whole genome shotgun (WGS) entry which is preliminary data.</text>
</comment>
<keyword evidence="2" id="KW-1185">Reference proteome</keyword>
<dbReference type="AlphaFoldDB" id="A0AAV4MH93"/>